<dbReference type="AlphaFoldDB" id="A0A833Z8U5"/>
<keyword evidence="1" id="KW-1133">Transmembrane helix</keyword>
<accession>A0A833Z8U5</accession>
<dbReference type="EMBL" id="JABVXQ010000010">
    <property type="protein sequence ID" value="KAF6088433.1"/>
    <property type="molecule type" value="Genomic_DNA"/>
</dbReference>
<comment type="caution">
    <text evidence="2">The sequence shown here is derived from an EMBL/GenBank/DDBJ whole genome shotgun (WGS) entry which is preliminary data.</text>
</comment>
<proteinExistence type="predicted"/>
<feature type="transmembrane region" description="Helical" evidence="1">
    <location>
        <begin position="65"/>
        <end position="92"/>
    </location>
</feature>
<keyword evidence="1" id="KW-0812">Transmembrane</keyword>
<evidence type="ECO:0000256" key="1">
    <source>
        <dbReference type="SAM" id="Phobius"/>
    </source>
</evidence>
<dbReference type="Proteomes" id="UP000664940">
    <property type="component" value="Unassembled WGS sequence"/>
</dbReference>
<organism evidence="2 3">
    <name type="scientific">Phyllostomus discolor</name>
    <name type="common">pale spear-nosed bat</name>
    <dbReference type="NCBI Taxonomy" id="89673"/>
    <lineage>
        <taxon>Eukaryota</taxon>
        <taxon>Metazoa</taxon>
        <taxon>Chordata</taxon>
        <taxon>Craniata</taxon>
        <taxon>Vertebrata</taxon>
        <taxon>Euteleostomi</taxon>
        <taxon>Mammalia</taxon>
        <taxon>Eutheria</taxon>
        <taxon>Laurasiatheria</taxon>
        <taxon>Chiroptera</taxon>
        <taxon>Yangochiroptera</taxon>
        <taxon>Phyllostomidae</taxon>
        <taxon>Phyllostominae</taxon>
        <taxon>Phyllostomus</taxon>
    </lineage>
</organism>
<sequence>MLERTKLKWTLASHQPLTAPTSNVLKTNSAAGVVLGAESRDCALPGNGEVVLAWRRFVLPQTERWVAASVSVVAGTLAFPFFVFGFPVAIQLEGVLRLLTRTRFVLALCLQYPLRGVYCAISAKQMGSSGSRGAGVGLVLLQTYRVQV</sequence>
<name>A0A833Z8U5_9CHIR</name>
<gene>
    <name evidence="2" type="ORF">HJG60_008258</name>
</gene>
<protein>
    <submittedName>
        <fullName evidence="2">Uncharacterized protein</fullName>
    </submittedName>
</protein>
<keyword evidence="1" id="KW-0472">Membrane</keyword>
<reference evidence="2 3" key="1">
    <citation type="journal article" date="2020" name="Nature">
        <title>Six reference-quality genomes reveal evolution of bat adaptations.</title>
        <authorList>
            <person name="Jebb D."/>
            <person name="Huang Z."/>
            <person name="Pippel M."/>
            <person name="Hughes G.M."/>
            <person name="Lavrichenko K."/>
            <person name="Devanna P."/>
            <person name="Winkler S."/>
            <person name="Jermiin L.S."/>
            <person name="Skirmuntt E.C."/>
            <person name="Katzourakis A."/>
            <person name="Burkitt-Gray L."/>
            <person name="Ray D.A."/>
            <person name="Sullivan K.A.M."/>
            <person name="Roscito J.G."/>
            <person name="Kirilenko B.M."/>
            <person name="Davalos L.M."/>
            <person name="Corthals A.P."/>
            <person name="Power M.L."/>
            <person name="Jones G."/>
            <person name="Ransome R.D."/>
            <person name="Dechmann D.K.N."/>
            <person name="Locatelli A.G."/>
            <person name="Puechmaille S.J."/>
            <person name="Fedrigo O."/>
            <person name="Jarvis E.D."/>
            <person name="Hiller M."/>
            <person name="Vernes S.C."/>
            <person name="Myers E.W."/>
            <person name="Teeling E.C."/>
        </authorList>
    </citation>
    <scope>NUCLEOTIDE SEQUENCE [LARGE SCALE GENOMIC DNA]</scope>
    <source>
        <strain evidence="2">Bat1K_MPI-CBG_1</strain>
    </source>
</reference>
<evidence type="ECO:0000313" key="3">
    <source>
        <dbReference type="Proteomes" id="UP000664940"/>
    </source>
</evidence>
<evidence type="ECO:0000313" key="2">
    <source>
        <dbReference type="EMBL" id="KAF6088433.1"/>
    </source>
</evidence>